<organism evidence="19 20">
    <name type="scientific">Flavobacterium suaedae</name>
    <dbReference type="NCBI Taxonomy" id="1767027"/>
    <lineage>
        <taxon>Bacteria</taxon>
        <taxon>Pseudomonadati</taxon>
        <taxon>Bacteroidota</taxon>
        <taxon>Flavobacteriia</taxon>
        <taxon>Flavobacteriales</taxon>
        <taxon>Flavobacteriaceae</taxon>
        <taxon>Flavobacterium</taxon>
    </lineage>
</organism>
<evidence type="ECO:0000256" key="13">
    <source>
        <dbReference type="ARBA" id="ARBA00023237"/>
    </source>
</evidence>
<proteinExistence type="inferred from homology"/>
<keyword evidence="6 15" id="KW-0812">Transmembrane</keyword>
<evidence type="ECO:0000256" key="1">
    <source>
        <dbReference type="ARBA" id="ARBA00004571"/>
    </source>
</evidence>
<dbReference type="EMBL" id="BMJE01000002">
    <property type="protein sequence ID" value="GGB72164.1"/>
    <property type="molecule type" value="Genomic_DNA"/>
</dbReference>
<dbReference type="Gene3D" id="3.10.560.10">
    <property type="entry name" value="Outer membrane lipoprotein wza domain like"/>
    <property type="match status" value="1"/>
</dbReference>
<keyword evidence="9" id="KW-0406">Ion transport</keyword>
<feature type="transmembrane region" description="Helical" evidence="15">
    <location>
        <begin position="234"/>
        <end position="256"/>
    </location>
</feature>
<evidence type="ECO:0000256" key="8">
    <source>
        <dbReference type="ARBA" id="ARBA00023047"/>
    </source>
</evidence>
<evidence type="ECO:0000256" key="7">
    <source>
        <dbReference type="ARBA" id="ARBA00022729"/>
    </source>
</evidence>
<keyword evidence="12" id="KW-0564">Palmitate</keyword>
<evidence type="ECO:0000313" key="20">
    <source>
        <dbReference type="Proteomes" id="UP000615760"/>
    </source>
</evidence>
<dbReference type="InterPro" id="IPR003715">
    <property type="entry name" value="Poly_export_N"/>
</dbReference>
<dbReference type="PANTHER" id="PTHR33619:SF3">
    <property type="entry name" value="POLYSACCHARIDE EXPORT PROTEIN GFCE-RELATED"/>
    <property type="match status" value="1"/>
</dbReference>
<evidence type="ECO:0000256" key="15">
    <source>
        <dbReference type="SAM" id="Phobius"/>
    </source>
</evidence>
<comment type="caution">
    <text evidence="19">The sequence shown here is derived from an EMBL/GenBank/DDBJ whole genome shotgun (WGS) entry which is preliminary data.</text>
</comment>
<keyword evidence="15" id="KW-1133">Transmembrane helix</keyword>
<keyword evidence="14" id="KW-0449">Lipoprotein</keyword>
<keyword evidence="11 15" id="KW-0472">Membrane</keyword>
<evidence type="ECO:0000259" key="18">
    <source>
        <dbReference type="Pfam" id="PF22461"/>
    </source>
</evidence>
<keyword evidence="8" id="KW-0625">Polysaccharide transport</keyword>
<keyword evidence="4" id="KW-1134">Transmembrane beta strand</keyword>
<dbReference type="Proteomes" id="UP000615760">
    <property type="component" value="Unassembled WGS sequence"/>
</dbReference>
<dbReference type="RefSeq" id="WP_188620164.1">
    <property type="nucleotide sequence ID" value="NZ_BMJE01000002.1"/>
</dbReference>
<dbReference type="PANTHER" id="PTHR33619">
    <property type="entry name" value="POLYSACCHARIDE EXPORT PROTEIN GFCE-RELATED"/>
    <property type="match status" value="1"/>
</dbReference>
<dbReference type="Pfam" id="PF22461">
    <property type="entry name" value="SLBB_2"/>
    <property type="match status" value="1"/>
</dbReference>
<feature type="chain" id="PRO_5045629191" evidence="16">
    <location>
        <begin position="24"/>
        <end position="257"/>
    </location>
</feature>
<evidence type="ECO:0000256" key="5">
    <source>
        <dbReference type="ARBA" id="ARBA00022597"/>
    </source>
</evidence>
<comment type="subcellular location">
    <subcellularLocation>
        <location evidence="1">Cell outer membrane</location>
        <topology evidence="1">Multi-pass membrane protein</topology>
    </subcellularLocation>
</comment>
<keyword evidence="7 16" id="KW-0732">Signal</keyword>
<evidence type="ECO:0000259" key="17">
    <source>
        <dbReference type="Pfam" id="PF02563"/>
    </source>
</evidence>
<comment type="similarity">
    <text evidence="2">Belongs to the BexD/CtrA/VexA family.</text>
</comment>
<evidence type="ECO:0000256" key="3">
    <source>
        <dbReference type="ARBA" id="ARBA00022448"/>
    </source>
</evidence>
<evidence type="ECO:0000256" key="14">
    <source>
        <dbReference type="ARBA" id="ARBA00023288"/>
    </source>
</evidence>
<dbReference type="Pfam" id="PF02563">
    <property type="entry name" value="Poly_export"/>
    <property type="match status" value="1"/>
</dbReference>
<name>A0ABQ1JQM7_9FLAO</name>
<protein>
    <submittedName>
        <fullName evidence="19">Polysaccharide export outer membrane protein</fullName>
    </submittedName>
</protein>
<evidence type="ECO:0000256" key="9">
    <source>
        <dbReference type="ARBA" id="ARBA00023065"/>
    </source>
</evidence>
<feature type="signal peptide" evidence="16">
    <location>
        <begin position="1"/>
        <end position="23"/>
    </location>
</feature>
<keyword evidence="3" id="KW-0813">Transport</keyword>
<dbReference type="InterPro" id="IPR049712">
    <property type="entry name" value="Poly_export"/>
</dbReference>
<gene>
    <name evidence="19" type="ORF">GCM10007424_10190</name>
</gene>
<dbReference type="InterPro" id="IPR054765">
    <property type="entry name" value="SLBB_dom"/>
</dbReference>
<evidence type="ECO:0000256" key="11">
    <source>
        <dbReference type="ARBA" id="ARBA00023136"/>
    </source>
</evidence>
<evidence type="ECO:0000256" key="6">
    <source>
        <dbReference type="ARBA" id="ARBA00022692"/>
    </source>
</evidence>
<accession>A0ABQ1JQM7</accession>
<evidence type="ECO:0000256" key="2">
    <source>
        <dbReference type="ARBA" id="ARBA00009450"/>
    </source>
</evidence>
<feature type="domain" description="SLBB" evidence="18">
    <location>
        <begin position="143"/>
        <end position="222"/>
    </location>
</feature>
<reference evidence="20" key="1">
    <citation type="journal article" date="2019" name="Int. J. Syst. Evol. Microbiol.">
        <title>The Global Catalogue of Microorganisms (GCM) 10K type strain sequencing project: providing services to taxonomists for standard genome sequencing and annotation.</title>
        <authorList>
            <consortium name="The Broad Institute Genomics Platform"/>
            <consortium name="The Broad Institute Genome Sequencing Center for Infectious Disease"/>
            <person name="Wu L."/>
            <person name="Ma J."/>
        </authorList>
    </citation>
    <scope>NUCLEOTIDE SEQUENCE [LARGE SCALE GENOMIC DNA]</scope>
    <source>
        <strain evidence="20">CGMCC 1.15461</strain>
    </source>
</reference>
<evidence type="ECO:0000256" key="4">
    <source>
        <dbReference type="ARBA" id="ARBA00022452"/>
    </source>
</evidence>
<dbReference type="PROSITE" id="PS51257">
    <property type="entry name" value="PROKAR_LIPOPROTEIN"/>
    <property type="match status" value="1"/>
</dbReference>
<keyword evidence="10" id="KW-0626">Porin</keyword>
<keyword evidence="20" id="KW-1185">Reference proteome</keyword>
<feature type="domain" description="Polysaccharide export protein N-terminal" evidence="17">
    <location>
        <begin position="41"/>
        <end position="139"/>
    </location>
</feature>
<evidence type="ECO:0000256" key="16">
    <source>
        <dbReference type="SAM" id="SignalP"/>
    </source>
</evidence>
<evidence type="ECO:0000256" key="10">
    <source>
        <dbReference type="ARBA" id="ARBA00023114"/>
    </source>
</evidence>
<evidence type="ECO:0000313" key="19">
    <source>
        <dbReference type="EMBL" id="GGB72164.1"/>
    </source>
</evidence>
<keyword evidence="13" id="KW-0998">Cell outer membrane</keyword>
<evidence type="ECO:0000256" key="12">
    <source>
        <dbReference type="ARBA" id="ARBA00023139"/>
    </source>
</evidence>
<sequence>MYKRTFALCTLIVVMLLTSCASNKDVVYLHNNSTNEEFDAKKYANVLQPDDKLIITVTADEPSLAAPFNLMYLSMQSNEIRSVVNDDALFSYLIDQNGEIDLAGIGKVKLSGLTRVEAEKKIKELLEQQIKNPGVNLRVINFKVSVLGEVSRPGPVNVSGDRITLLEALSMSGDLTIYGKRKDILVIREVQGAITVNSIDITSADFINSSFYYLKHNDVVYVKPNKTKVNSSVIGPNLTVGISALSLIVTIIALSIR</sequence>
<keyword evidence="5" id="KW-0762">Sugar transport</keyword>